<comment type="caution">
    <text evidence="1">The sequence shown here is derived from an EMBL/GenBank/DDBJ whole genome shotgun (WGS) entry which is preliminary data.</text>
</comment>
<proteinExistence type="predicted"/>
<dbReference type="InterPro" id="IPR018642">
    <property type="entry name" value="DUF2066"/>
</dbReference>
<protein>
    <submittedName>
        <fullName evidence="1">DUF2066 domain-containing protein</fullName>
    </submittedName>
</protein>
<dbReference type="Proteomes" id="UP001501221">
    <property type="component" value="Unassembled WGS sequence"/>
</dbReference>
<gene>
    <name evidence="1" type="ORF">GCM10009123_01250</name>
</gene>
<reference evidence="1 2" key="1">
    <citation type="journal article" date="2019" name="Int. J. Syst. Evol. Microbiol.">
        <title>The Global Catalogue of Microorganisms (GCM) 10K type strain sequencing project: providing services to taxonomists for standard genome sequencing and annotation.</title>
        <authorList>
            <consortium name="The Broad Institute Genomics Platform"/>
            <consortium name="The Broad Institute Genome Sequencing Center for Infectious Disease"/>
            <person name="Wu L."/>
            <person name="Ma J."/>
        </authorList>
    </citation>
    <scope>NUCLEOTIDE SEQUENCE [LARGE SCALE GENOMIC DNA]</scope>
    <source>
        <strain evidence="1 2">JCM 16211</strain>
    </source>
</reference>
<organism evidence="1 2">
    <name type="scientific">Kangiella japonica</name>
    <dbReference type="NCBI Taxonomy" id="647384"/>
    <lineage>
        <taxon>Bacteria</taxon>
        <taxon>Pseudomonadati</taxon>
        <taxon>Pseudomonadota</taxon>
        <taxon>Gammaproteobacteria</taxon>
        <taxon>Kangiellales</taxon>
        <taxon>Kangiellaceae</taxon>
        <taxon>Kangiella</taxon>
    </lineage>
</organism>
<sequence>MLNSRIKAIIAVLLAVAVMGLIVPAKAERVQNLYTGSWPVQDQSSAARHQAIAESLLQALVRASGSRDVSRSPVIQSALANAEDYLRRYSYQRLSAAEQMIYEKPLLLKATFDRQSILSLLKSASLPIWGEERPSGLFWIAFGDESNRQIANEESQFIKAGLMIAAESRGLPVTLPMMDIDDQMAIEISDVWGRFETPITEASKRYARDYWVAGQLQETSNKWQGRWLLSMNGRTESFSTSGLTSFEAIQAAVNRVADSLSSKLAVVLSEEAQEVFVSVENITDFATFARIQKHLNSLSMVKSASAVEVSRDTVLFKVESLTSPQNLIEAIKIGNNLQRSESSFGYDEGYGDGYNENNARQLRGDFHFVWGTP</sequence>
<keyword evidence="2" id="KW-1185">Reference proteome</keyword>
<name>A0ABN0STA9_9GAMM</name>
<dbReference type="EMBL" id="BAAAFM010000001">
    <property type="protein sequence ID" value="GAA0197761.1"/>
    <property type="molecule type" value="Genomic_DNA"/>
</dbReference>
<evidence type="ECO:0000313" key="1">
    <source>
        <dbReference type="EMBL" id="GAA0197761.1"/>
    </source>
</evidence>
<evidence type="ECO:0000313" key="2">
    <source>
        <dbReference type="Proteomes" id="UP001501221"/>
    </source>
</evidence>
<accession>A0ABN0STA9</accession>
<dbReference type="Pfam" id="PF09839">
    <property type="entry name" value="DUF2066"/>
    <property type="match status" value="1"/>
</dbReference>
<dbReference type="RefSeq" id="WP_343985196.1">
    <property type="nucleotide sequence ID" value="NZ_BAAAFM010000001.1"/>
</dbReference>